<dbReference type="Pfam" id="PF03480">
    <property type="entry name" value="DctP"/>
    <property type="match status" value="1"/>
</dbReference>
<proteinExistence type="predicted"/>
<organism evidence="2 3">
    <name type="scientific">Corynebacterium lactis RW2-5</name>
    <dbReference type="NCBI Taxonomy" id="1408189"/>
    <lineage>
        <taxon>Bacteria</taxon>
        <taxon>Bacillati</taxon>
        <taxon>Actinomycetota</taxon>
        <taxon>Actinomycetes</taxon>
        <taxon>Mycobacteriales</taxon>
        <taxon>Corynebacteriaceae</taxon>
        <taxon>Corynebacterium</taxon>
    </lineage>
</organism>
<dbReference type="AlphaFoldDB" id="A0A0K2GZE7"/>
<sequence length="348" mass="36913">MAAALTAAAAPVFLASCTAGGDGSAAKLVMGDSFSAKHPMGAGGTQKVVKALEEMAPELGLEFEYFSSGQLGKQSDMATMVRTGAADIAPISPAYVGSEMPLASVGDLPGLGNDSCVSAYALRNLMDKGGILYEEELKPLNLRALWVGSIPSYEALTANREVRVPGDLKGTVQRSTGGAHDRVVDSVGAAGVAMPIGDLYEAITRGTVEGTVASPVSITPYGLHEVLRYSTKGANLGSFSTVFAINEDTWQSLTLEQRRVLSELADDAQQSLCEGLNDSADKQLVEMEKENVKLIDVSQQRSEWDALARPIRDKWVRDLEAIGRPAGEVMRSYEKALQDNAGRAERGK</sequence>
<dbReference type="RefSeq" id="WP_156324776.1">
    <property type="nucleotide sequence ID" value="NZ_CP006841.1"/>
</dbReference>
<dbReference type="Proteomes" id="UP000058446">
    <property type="component" value="Chromosome"/>
</dbReference>
<dbReference type="NCBIfam" id="NF037995">
    <property type="entry name" value="TRAP_S1"/>
    <property type="match status" value="1"/>
</dbReference>
<dbReference type="EMBL" id="CP006841">
    <property type="protein sequence ID" value="ALA67160.1"/>
    <property type="molecule type" value="Genomic_DNA"/>
</dbReference>
<name>A0A0K2GZE7_9CORY</name>
<reference evidence="2 3" key="1">
    <citation type="submission" date="2013-10" db="EMBL/GenBank/DDBJ databases">
        <title>Complete genome sequence of Corynebacterium lactis DSM 45799(T), isolated from raw cow milk.</title>
        <authorList>
            <person name="Ruckert C."/>
            <person name="Albersmeier A."/>
            <person name="Lipski A."/>
            <person name="Kalinowski J."/>
        </authorList>
    </citation>
    <scope>NUCLEOTIDE SEQUENCE [LARGE SCALE GENOMIC DNA]</scope>
    <source>
        <strain evidence="2 3">RW2-5</strain>
    </source>
</reference>
<dbReference type="PANTHER" id="PTHR33376">
    <property type="match status" value="1"/>
</dbReference>
<dbReference type="CDD" id="cd13601">
    <property type="entry name" value="PBP2_TRAP_DctP1_3_4_like"/>
    <property type="match status" value="1"/>
</dbReference>
<dbReference type="PANTHER" id="PTHR33376:SF15">
    <property type="entry name" value="BLL6794 PROTEIN"/>
    <property type="match status" value="1"/>
</dbReference>
<evidence type="ECO:0000256" key="1">
    <source>
        <dbReference type="ARBA" id="ARBA00022729"/>
    </source>
</evidence>
<keyword evidence="3" id="KW-1185">Reference proteome</keyword>
<dbReference type="InterPro" id="IPR018389">
    <property type="entry name" value="DctP_fam"/>
</dbReference>
<gene>
    <name evidence="2" type="ORF">CLAC_04935</name>
</gene>
<evidence type="ECO:0000313" key="3">
    <source>
        <dbReference type="Proteomes" id="UP000058446"/>
    </source>
</evidence>
<evidence type="ECO:0000313" key="2">
    <source>
        <dbReference type="EMBL" id="ALA67160.1"/>
    </source>
</evidence>
<dbReference type="OrthoDB" id="9815946at2"/>
<accession>A0A0K2GZE7</accession>
<dbReference type="PATRIC" id="fig|1408189.4.peg.982"/>
<keyword evidence="1" id="KW-0732">Signal</keyword>
<dbReference type="KEGG" id="clw:CLAC_04935"/>
<dbReference type="InterPro" id="IPR038404">
    <property type="entry name" value="TRAP_DctP_sf"/>
</dbReference>
<dbReference type="Gene3D" id="3.40.190.170">
    <property type="entry name" value="Bacterial extracellular solute-binding protein, family 7"/>
    <property type="match status" value="1"/>
</dbReference>
<dbReference type="STRING" id="1408189.CLAC_04935"/>
<protein>
    <submittedName>
        <fullName evidence="2">ABC transporter substrate-binding protein</fullName>
    </submittedName>
</protein>
<dbReference type="GO" id="GO:0055085">
    <property type="term" value="P:transmembrane transport"/>
    <property type="evidence" value="ECO:0007669"/>
    <property type="project" value="InterPro"/>
</dbReference>